<dbReference type="Pfam" id="PF20805">
    <property type="entry name" value="Integrin_A_Ig_2"/>
    <property type="match status" value="1"/>
</dbReference>
<dbReference type="GeneID" id="101343772"/>
<dbReference type="RefSeq" id="XP_023586767.1">
    <property type="nucleotide sequence ID" value="XM_023730999.1"/>
</dbReference>
<dbReference type="CDD" id="cd01469">
    <property type="entry name" value="vWA_integrins_alpha_subunit"/>
    <property type="match status" value="1"/>
</dbReference>
<protein>
    <submittedName>
        <fullName evidence="20">Integrin alpha-E</fullName>
    </submittedName>
</protein>
<evidence type="ECO:0000256" key="6">
    <source>
        <dbReference type="ARBA" id="ARBA00022737"/>
    </source>
</evidence>
<comment type="subcellular location">
    <subcellularLocation>
        <location evidence="1 16">Membrane</location>
        <topology evidence="1 16">Single-pass type I membrane protein</topology>
    </subcellularLocation>
</comment>
<dbReference type="FunFam" id="3.40.50.410:FF:000067">
    <property type="entry name" value="Integrin alpha M"/>
    <property type="match status" value="1"/>
</dbReference>
<evidence type="ECO:0000256" key="1">
    <source>
        <dbReference type="ARBA" id="ARBA00004479"/>
    </source>
</evidence>
<comment type="similarity">
    <text evidence="2 16">Belongs to the integrin alpha chain family.</text>
</comment>
<keyword evidence="13 16" id="KW-0675">Receptor</keyword>
<feature type="repeat" description="FG-GAP" evidence="15">
    <location>
        <begin position="539"/>
        <end position="599"/>
    </location>
</feature>
<keyword evidence="14" id="KW-0325">Glycoprotein</keyword>
<evidence type="ECO:0000256" key="8">
    <source>
        <dbReference type="ARBA" id="ARBA00022889"/>
    </source>
</evidence>
<feature type="repeat" description="FG-GAP" evidence="15">
    <location>
        <begin position="670"/>
        <end position="730"/>
    </location>
</feature>
<evidence type="ECO:0000256" key="7">
    <source>
        <dbReference type="ARBA" id="ARBA00022837"/>
    </source>
</evidence>
<dbReference type="SMART" id="SM00191">
    <property type="entry name" value="Int_alpha"/>
    <property type="match status" value="4"/>
</dbReference>
<dbReference type="KEGG" id="tmu:101343772"/>
<evidence type="ECO:0000256" key="12">
    <source>
        <dbReference type="ARBA" id="ARBA00023157"/>
    </source>
</evidence>
<dbReference type="PRINTS" id="PR00453">
    <property type="entry name" value="VWFADOMAIN"/>
</dbReference>
<feature type="compositionally biased region" description="Basic residues" evidence="17">
    <location>
        <begin position="1298"/>
        <end position="1307"/>
    </location>
</feature>
<dbReference type="InterPro" id="IPR018184">
    <property type="entry name" value="Integrin_alpha_C_CS"/>
</dbReference>
<evidence type="ECO:0000313" key="19">
    <source>
        <dbReference type="Proteomes" id="UP000248480"/>
    </source>
</evidence>
<evidence type="ECO:0000256" key="14">
    <source>
        <dbReference type="ARBA" id="ARBA00023180"/>
    </source>
</evidence>
<dbReference type="GO" id="GO:0007160">
    <property type="term" value="P:cell-matrix adhesion"/>
    <property type="evidence" value="ECO:0007669"/>
    <property type="project" value="TreeGrafter"/>
</dbReference>
<evidence type="ECO:0000256" key="11">
    <source>
        <dbReference type="ARBA" id="ARBA00023136"/>
    </source>
</evidence>
<evidence type="ECO:0000256" key="4">
    <source>
        <dbReference type="ARBA" id="ARBA00022723"/>
    </source>
</evidence>
<dbReference type="Gene3D" id="2.130.10.130">
    <property type="entry name" value="Integrin alpha, N-terminal"/>
    <property type="match status" value="1"/>
</dbReference>
<dbReference type="PROSITE" id="PS51470">
    <property type="entry name" value="FG_GAP"/>
    <property type="match status" value="3"/>
</dbReference>
<dbReference type="SMART" id="SM00327">
    <property type="entry name" value="VWA"/>
    <property type="match status" value="1"/>
</dbReference>
<feature type="domain" description="VWFA" evidence="18">
    <location>
        <begin position="244"/>
        <end position="424"/>
    </location>
</feature>
<dbReference type="InterPro" id="IPR000413">
    <property type="entry name" value="Integrin_alpha"/>
</dbReference>
<dbReference type="Gene3D" id="1.20.5.930">
    <property type="entry name" value="Bicelle-embedded integrin alpha(iib) transmembrane segment"/>
    <property type="match status" value="1"/>
</dbReference>
<evidence type="ECO:0000313" key="20">
    <source>
        <dbReference type="RefSeq" id="XP_023586767.1"/>
    </source>
</evidence>
<dbReference type="InterPro" id="IPR013519">
    <property type="entry name" value="Int_alpha_beta-p"/>
</dbReference>
<dbReference type="InParanoid" id="A0A2Y9QXG6"/>
<sequence length="1525" mass="167387">MEALLLLPVGKLPEELVFGMIVLQEEVKGISGRGKSMGKGLKEEGAPELSQDCAYPTKVWSGLEPSAEPPFQGKQGMGPPVLSDPEDGGISVHCSGNTITKARLLVTSPRANGSAGHLHRCSLFLNELSCQPVEHGPIPKGRHQGVTVVQNHHGVLICIQVKTRKPHSLSPELTGTCNLLAPNLQPRAQAYFFNLDNLQDPDAHVGVGDCYRNKKSSMEGTKNSARWRRALEEVEEEEEEAGTEIAIILDGSGSIDPPDFQKAKDFVSNMMRTIHEKCFECSFALVQYGGVIQTEFDLRDNQDVMASLARVQNITQVKNVTKTASAMQHVLHNIFTPSHGSRKKATKVMVVLTDGENFGDPLNLTTVINSPEMQGVERFAIGVGDAFNKDRSDKELKLIASDPDETHAFKVTNYTVLNGLLSKLQQSIIHTEGASGDALHFQLAQIGFSAQILDEEQVLLGAVGAFDWSGGALLYNTSSCRGRFLNQTSVDTQAAQYGYLGYSLAVLHGADDRFYVAGAPRYKHRGAVFEFREKGPEANFLPVLEGEQMGSYFGSELCPVDIDKDGTTDFLLVAAPFYHVHGEEGRVYVYRWNKQYGSFSLARTLSGHPKFTNARFGFTMAAVGDISQDKLTDVAIGAPLEGFGADDGASFGSVYIYNGRQDGLSASPSQRIRASAVGPGLHYFGMSLAGGFDFSGDGLADITMGTLGRAAVLRSRPVVHLKVSMNFSPEAVPIGFNGSVNVHLCFEISSGTPATETGLRETSLNFTLDVDVKKKRKRLQCLDVKTCLSTLKEWGSGSCLCESFQLLPTERKLYEEDRFSNVSVKVSYQLQTPKTHKDHPYPILDLYTEPSAIFQLPYEKACKDKLFCEAKLQLTTTISQEELVVGLTKELTMNINVTNAGEDSYRTNLTLKYPRNLQFKRIQKPPFPNIQCDDPKPVVSILVMNCKIGHPIFKRSSADLLVVWQLEENAFPNRTADITVMITNSNERSSLPLPSKTTLRFKHAFIAVLTKPSVMYMLTSQRPSDHKEFLFNIHGENLFEAKFQLQICVPLRIQAFQVVRVKNLTKTQVLKCGSLSQSRHLLDPGEPASFRRCLLGAVERCPVHGGYRAVEASRNFRGCVQSGGGTGTYDIVRWRWGRRSGAAGRGQRAEQGGTGAQLVAVLGLAAHAEVPAEAAQVAVREGRRSERAARGAALLWGPSSQPQASWGHDQARPVLGDSAGTAPLPLTDRAAAEVWVVGVVRSGRLRGAADTGVTATAAAKETLPVLWWEPLCGCPPRPQPQPPATRSPVSSEEPAPRSRARRRHGRTRQAVQMQTPRDFLVKCTRLPTGLPTRQVLAPGLTPAQPVESHRSWEGGGNHGDLFSSLRCGEWLSFQANTVCAQSQGSVCGSDRVQYVQEWHSVNCTITSDKENVTVAAELSLSYSEQLLRNITELQILGEISFNRSLYEGLNAENHRTKITVIFLKDEKYHFLPVIIGSSVGGLLVLIVIIVILFKCGFFKRKYQQLNLESMRRAQLKSEDLFIEEN</sequence>
<dbReference type="InterPro" id="IPR048285">
    <property type="entry name" value="Integrin_alpha_Ig-like_2"/>
</dbReference>
<dbReference type="InterPro" id="IPR002035">
    <property type="entry name" value="VWF_A"/>
</dbReference>
<keyword evidence="11 16" id="KW-0472">Membrane</keyword>
<dbReference type="PANTHER" id="PTHR23220">
    <property type="entry name" value="INTEGRIN ALPHA"/>
    <property type="match status" value="1"/>
</dbReference>
<dbReference type="SUPFAM" id="SSF69318">
    <property type="entry name" value="Integrin alpha N-terminal domain"/>
    <property type="match status" value="1"/>
</dbReference>
<dbReference type="GO" id="GO:0009897">
    <property type="term" value="C:external side of plasma membrane"/>
    <property type="evidence" value="ECO:0007669"/>
    <property type="project" value="TreeGrafter"/>
</dbReference>
<keyword evidence="4" id="KW-0479">Metal-binding</keyword>
<evidence type="ECO:0000259" key="18">
    <source>
        <dbReference type="PROSITE" id="PS50234"/>
    </source>
</evidence>
<keyword evidence="5" id="KW-0732">Signal</keyword>
<keyword evidence="3 16" id="KW-0812">Transmembrane</keyword>
<dbReference type="GO" id="GO:0007229">
    <property type="term" value="P:integrin-mediated signaling pathway"/>
    <property type="evidence" value="ECO:0007669"/>
    <property type="project" value="UniProtKB-KW"/>
</dbReference>
<dbReference type="Pfam" id="PF00092">
    <property type="entry name" value="VWA"/>
    <property type="match status" value="1"/>
</dbReference>
<proteinExistence type="inferred from homology"/>
<keyword evidence="9 16" id="KW-1133">Transmembrane helix</keyword>
<dbReference type="PANTHER" id="PTHR23220:SF79">
    <property type="entry name" value="INTEGRIN ALPHA-E"/>
    <property type="match status" value="1"/>
</dbReference>
<feature type="region of interest" description="Disordered" evidence="17">
    <location>
        <begin position="1276"/>
        <end position="1312"/>
    </location>
</feature>
<reference evidence="20" key="1">
    <citation type="submission" date="2025-08" db="UniProtKB">
        <authorList>
            <consortium name="RefSeq"/>
        </authorList>
    </citation>
    <scope>IDENTIFICATION</scope>
</reference>
<dbReference type="Gene3D" id="2.60.40.1510">
    <property type="entry name" value="ntegrin, alpha v. Chain A, domain 3"/>
    <property type="match status" value="1"/>
</dbReference>
<dbReference type="GO" id="GO:0008305">
    <property type="term" value="C:integrin complex"/>
    <property type="evidence" value="ECO:0007669"/>
    <property type="project" value="InterPro"/>
</dbReference>
<name>A0A2Y9QXG6_TRIMA</name>
<keyword evidence="7" id="KW-0106">Calcium</keyword>
<keyword evidence="6" id="KW-0677">Repeat</keyword>
<keyword evidence="8 16" id="KW-0130">Cell adhesion</keyword>
<evidence type="ECO:0000256" key="10">
    <source>
        <dbReference type="ARBA" id="ARBA00023037"/>
    </source>
</evidence>
<accession>A0A2Y9QXG6</accession>
<evidence type="ECO:0000256" key="2">
    <source>
        <dbReference type="ARBA" id="ARBA00008054"/>
    </source>
</evidence>
<dbReference type="GO" id="GO:0005178">
    <property type="term" value="F:integrin binding"/>
    <property type="evidence" value="ECO:0007669"/>
    <property type="project" value="TreeGrafter"/>
</dbReference>
<dbReference type="InterPro" id="IPR036465">
    <property type="entry name" value="vWFA_dom_sf"/>
</dbReference>
<dbReference type="GO" id="GO:0033627">
    <property type="term" value="P:cell adhesion mediated by integrin"/>
    <property type="evidence" value="ECO:0007669"/>
    <property type="project" value="TreeGrafter"/>
</dbReference>
<evidence type="ECO:0000256" key="13">
    <source>
        <dbReference type="ARBA" id="ARBA00023170"/>
    </source>
</evidence>
<evidence type="ECO:0000256" key="17">
    <source>
        <dbReference type="SAM" id="MobiDB-lite"/>
    </source>
</evidence>
<dbReference type="PROSITE" id="PS50234">
    <property type="entry name" value="VWFA"/>
    <property type="match status" value="1"/>
</dbReference>
<dbReference type="FunCoup" id="A0A2Y9QXG6">
    <property type="interactions" value="139"/>
</dbReference>
<dbReference type="PRINTS" id="PR01185">
    <property type="entry name" value="INTEGRINA"/>
</dbReference>
<dbReference type="CTD" id="3682"/>
<gene>
    <name evidence="20" type="primary">ITGAE</name>
</gene>
<dbReference type="Gene3D" id="2.60.40.1460">
    <property type="entry name" value="Integrin domains. Chain A, domain 2"/>
    <property type="match status" value="1"/>
</dbReference>
<dbReference type="STRING" id="127582.A0A2Y9QXG6"/>
<feature type="repeat" description="FG-GAP" evidence="15">
    <location>
        <begin position="602"/>
        <end position="666"/>
    </location>
</feature>
<evidence type="ECO:0000256" key="3">
    <source>
        <dbReference type="ARBA" id="ARBA00022692"/>
    </source>
</evidence>
<dbReference type="SUPFAM" id="SSF69179">
    <property type="entry name" value="Integrin domains"/>
    <property type="match status" value="2"/>
</dbReference>
<evidence type="ECO:0000256" key="9">
    <source>
        <dbReference type="ARBA" id="ARBA00022989"/>
    </source>
</evidence>
<keyword evidence="19" id="KW-1185">Reference proteome</keyword>
<dbReference type="InterPro" id="IPR032695">
    <property type="entry name" value="Integrin_dom_sf"/>
</dbReference>
<keyword evidence="12" id="KW-1015">Disulfide bond</keyword>
<dbReference type="InterPro" id="IPR013517">
    <property type="entry name" value="FG-GAP"/>
</dbReference>
<organism evidence="19 20">
    <name type="scientific">Trichechus manatus latirostris</name>
    <name type="common">Florida manatee</name>
    <dbReference type="NCBI Taxonomy" id="127582"/>
    <lineage>
        <taxon>Eukaryota</taxon>
        <taxon>Metazoa</taxon>
        <taxon>Chordata</taxon>
        <taxon>Craniata</taxon>
        <taxon>Vertebrata</taxon>
        <taxon>Euteleostomi</taxon>
        <taxon>Mammalia</taxon>
        <taxon>Eutheria</taxon>
        <taxon>Afrotheria</taxon>
        <taxon>Sirenia</taxon>
        <taxon>Trichechidae</taxon>
        <taxon>Trichechus</taxon>
    </lineage>
</organism>
<dbReference type="Pfam" id="PF01839">
    <property type="entry name" value="FG-GAP"/>
    <property type="match status" value="1"/>
</dbReference>
<evidence type="ECO:0000256" key="15">
    <source>
        <dbReference type="PROSITE-ProRule" id="PRU00803"/>
    </source>
</evidence>
<feature type="compositionally biased region" description="Pro residues" evidence="17">
    <location>
        <begin position="1276"/>
        <end position="1285"/>
    </location>
</feature>
<dbReference type="InterPro" id="IPR028994">
    <property type="entry name" value="Integrin_alpha_N"/>
</dbReference>
<feature type="transmembrane region" description="Helical" evidence="16">
    <location>
        <begin position="1470"/>
        <end position="1493"/>
    </location>
</feature>
<dbReference type="Proteomes" id="UP000248480">
    <property type="component" value="Unplaced"/>
</dbReference>
<dbReference type="SUPFAM" id="SSF53300">
    <property type="entry name" value="vWA-like"/>
    <property type="match status" value="1"/>
</dbReference>
<evidence type="ECO:0000256" key="16">
    <source>
        <dbReference type="RuleBase" id="RU003762"/>
    </source>
</evidence>
<dbReference type="GO" id="GO:0098609">
    <property type="term" value="P:cell-cell adhesion"/>
    <property type="evidence" value="ECO:0007669"/>
    <property type="project" value="TreeGrafter"/>
</dbReference>
<keyword evidence="10 16" id="KW-0401">Integrin</keyword>
<dbReference type="PROSITE" id="PS00242">
    <property type="entry name" value="INTEGRIN_ALPHA"/>
    <property type="match status" value="1"/>
</dbReference>
<dbReference type="Gene3D" id="3.40.50.410">
    <property type="entry name" value="von Willebrand factor, type A domain"/>
    <property type="match status" value="1"/>
</dbReference>
<evidence type="ECO:0000256" key="5">
    <source>
        <dbReference type="ARBA" id="ARBA00022729"/>
    </source>
</evidence>
<dbReference type="GO" id="GO:0046872">
    <property type="term" value="F:metal ion binding"/>
    <property type="evidence" value="ECO:0007669"/>
    <property type="project" value="UniProtKB-KW"/>
</dbReference>